<evidence type="ECO:0000256" key="5">
    <source>
        <dbReference type="HAMAP-Rule" id="MF_00291"/>
    </source>
</evidence>
<dbReference type="SUPFAM" id="SSF52313">
    <property type="entry name" value="Ribosomal protein S2"/>
    <property type="match status" value="1"/>
</dbReference>
<dbReference type="PRINTS" id="PR00395">
    <property type="entry name" value="RIBOSOMALS2"/>
</dbReference>
<evidence type="ECO:0000313" key="7">
    <source>
        <dbReference type="EMBL" id="AGB01563.1"/>
    </source>
</evidence>
<accession>L0HE15</accession>
<dbReference type="PROSITE" id="PS00962">
    <property type="entry name" value="RIBOSOMAL_S2_1"/>
    <property type="match status" value="1"/>
</dbReference>
<gene>
    <name evidence="5" type="primary">rps2</name>
    <name evidence="7" type="ordered locus">Metfor_0493</name>
</gene>
<dbReference type="AlphaFoldDB" id="L0HE15"/>
<evidence type="ECO:0000256" key="4">
    <source>
        <dbReference type="ARBA" id="ARBA00035256"/>
    </source>
</evidence>
<dbReference type="InterPro" id="IPR018130">
    <property type="entry name" value="Ribosomal_uS2_CS"/>
</dbReference>
<dbReference type="FunCoup" id="L0HE15">
    <property type="interactions" value="150"/>
</dbReference>
<dbReference type="STRING" id="593750.Metfor_0493"/>
<dbReference type="InterPro" id="IPR023591">
    <property type="entry name" value="Ribosomal_uS2_flav_dom_sf"/>
</dbReference>
<sequence>MTQATEMEIELKEPLIPVEEYLAAGVHIGTQQKSEDMKKFIYRVRGDGLYILDIRETDTRIKTAAKFLNQYEAPNILVVTSRQYGQYPAKKFADTIGAMSATGRFIPGLLTNPVLEGYIEPQVIVITDPIGDAQVINEAVQCGIPVVALCDTNNMTKFVDLVIPTNNKGRKALSMIYFLLTREMLRLRGISTALTSEDFETDF</sequence>
<evidence type="ECO:0000256" key="2">
    <source>
        <dbReference type="ARBA" id="ARBA00022980"/>
    </source>
</evidence>
<dbReference type="CDD" id="cd01425">
    <property type="entry name" value="RPS2"/>
    <property type="match status" value="1"/>
</dbReference>
<keyword evidence="3 5" id="KW-0687">Ribonucleoprotein</keyword>
<dbReference type="HAMAP" id="MF_00291_A">
    <property type="entry name" value="Ribosomal_uS2_A"/>
    <property type="match status" value="1"/>
</dbReference>
<dbReference type="InterPro" id="IPR023454">
    <property type="entry name" value="Ribosomal_uS2_arc"/>
</dbReference>
<dbReference type="InterPro" id="IPR005707">
    <property type="entry name" value="Ribosomal_uS2_euk/arc"/>
</dbReference>
<dbReference type="GeneID" id="14309166"/>
<dbReference type="InParanoid" id="L0HE15"/>
<evidence type="ECO:0000256" key="6">
    <source>
        <dbReference type="RuleBase" id="RU003631"/>
    </source>
</evidence>
<dbReference type="GO" id="GO:0015935">
    <property type="term" value="C:small ribosomal subunit"/>
    <property type="evidence" value="ECO:0007669"/>
    <property type="project" value="InterPro"/>
</dbReference>
<evidence type="ECO:0000313" key="8">
    <source>
        <dbReference type="Proteomes" id="UP000010824"/>
    </source>
</evidence>
<dbReference type="NCBIfam" id="TIGR01012">
    <property type="entry name" value="uS2_euk_arch"/>
    <property type="match status" value="1"/>
</dbReference>
<protein>
    <recommendedName>
        <fullName evidence="4 5">Small ribosomal subunit protein uS2</fullName>
    </recommendedName>
</protein>
<name>L0HE15_METFS</name>
<dbReference type="Pfam" id="PF00318">
    <property type="entry name" value="Ribosomal_S2"/>
    <property type="match status" value="2"/>
</dbReference>
<dbReference type="GO" id="GO:0003735">
    <property type="term" value="F:structural constituent of ribosome"/>
    <property type="evidence" value="ECO:0007669"/>
    <property type="project" value="InterPro"/>
</dbReference>
<dbReference type="PANTHER" id="PTHR11489">
    <property type="entry name" value="40S RIBOSOMAL PROTEIN SA"/>
    <property type="match status" value="1"/>
</dbReference>
<dbReference type="PROSITE" id="PS00963">
    <property type="entry name" value="RIBOSOMAL_S2_2"/>
    <property type="match status" value="1"/>
</dbReference>
<reference evidence="8" key="1">
    <citation type="submission" date="2011-12" db="EMBL/GenBank/DDBJ databases">
        <title>Complete sequence of Methanoregula formicicum SMSP.</title>
        <authorList>
            <person name="Lucas S."/>
            <person name="Han J."/>
            <person name="Lapidus A."/>
            <person name="Cheng J.-F."/>
            <person name="Goodwin L."/>
            <person name="Pitluck S."/>
            <person name="Peters L."/>
            <person name="Ovchinnikova G."/>
            <person name="Teshima H."/>
            <person name="Detter J.C."/>
            <person name="Han C."/>
            <person name="Tapia R."/>
            <person name="Land M."/>
            <person name="Hauser L."/>
            <person name="Kyrpides N."/>
            <person name="Ivanova N."/>
            <person name="Pagani I."/>
            <person name="Imachi H."/>
            <person name="Tamaki H."/>
            <person name="Sekiguchi Y."/>
            <person name="Kamagata Y."/>
            <person name="Cadillo-Quiroz H."/>
            <person name="Zinder S."/>
            <person name="Liu W.-T."/>
            <person name="Woyke T."/>
        </authorList>
    </citation>
    <scope>NUCLEOTIDE SEQUENCE [LARGE SCALE GENOMIC DNA]</scope>
    <source>
        <strain evidence="8">DSM 22288 / NBRC 105244 / SMSP</strain>
    </source>
</reference>
<keyword evidence="2 5" id="KW-0689">Ribosomal protein</keyword>
<dbReference type="FunFam" id="3.40.50.10490:FF:000030">
    <property type="entry name" value="30S ribosomal protein S2"/>
    <property type="match status" value="1"/>
</dbReference>
<dbReference type="KEGG" id="mfo:Metfor_0493"/>
<comment type="similarity">
    <text evidence="1 5 6">Belongs to the universal ribosomal protein uS2 family.</text>
</comment>
<keyword evidence="8" id="KW-1185">Reference proteome</keyword>
<dbReference type="EMBL" id="CP003167">
    <property type="protein sequence ID" value="AGB01563.1"/>
    <property type="molecule type" value="Genomic_DNA"/>
</dbReference>
<proteinExistence type="inferred from homology"/>
<dbReference type="RefSeq" id="WP_015284527.1">
    <property type="nucleotide sequence ID" value="NC_019943.1"/>
</dbReference>
<dbReference type="HOGENOM" id="CLU_058171_3_0_2"/>
<evidence type="ECO:0000256" key="3">
    <source>
        <dbReference type="ARBA" id="ARBA00023274"/>
    </source>
</evidence>
<dbReference type="Gene3D" id="3.40.50.10490">
    <property type="entry name" value="Glucose-6-phosphate isomerase like protein, domain 1"/>
    <property type="match status" value="1"/>
</dbReference>
<organism evidence="7 8">
    <name type="scientific">Methanoregula formicica (strain DSM 22288 / NBRC 105244 / SMSP)</name>
    <dbReference type="NCBI Taxonomy" id="593750"/>
    <lineage>
        <taxon>Archaea</taxon>
        <taxon>Methanobacteriati</taxon>
        <taxon>Methanobacteriota</taxon>
        <taxon>Stenosarchaea group</taxon>
        <taxon>Methanomicrobia</taxon>
        <taxon>Methanomicrobiales</taxon>
        <taxon>Methanoregulaceae</taxon>
        <taxon>Methanoregula</taxon>
    </lineage>
</organism>
<evidence type="ECO:0000256" key="1">
    <source>
        <dbReference type="ARBA" id="ARBA00006242"/>
    </source>
</evidence>
<dbReference type="GO" id="GO:0006412">
    <property type="term" value="P:translation"/>
    <property type="evidence" value="ECO:0007669"/>
    <property type="project" value="UniProtKB-UniRule"/>
</dbReference>
<dbReference type="OrthoDB" id="371797at2157"/>
<dbReference type="eggNOG" id="arCOG04245">
    <property type="taxonomic scope" value="Archaea"/>
</dbReference>
<dbReference type="InterPro" id="IPR001865">
    <property type="entry name" value="Ribosomal_uS2"/>
</dbReference>
<reference evidence="7 8" key="2">
    <citation type="journal article" date="2014" name="Genome Announc.">
        <title>Complete Genome Sequence of Methanoregula formicica SMSPT, a Mesophilic Hydrogenotrophic Methanogen Isolated from a Methanogenic Upflow Anaerobic Sludge Blanket Reactor.</title>
        <authorList>
            <person name="Yamamoto K."/>
            <person name="Tamaki H."/>
            <person name="Cadillo-Quiroz H."/>
            <person name="Imachi H."/>
            <person name="Kyrpides N."/>
            <person name="Woyke T."/>
            <person name="Goodwin L."/>
            <person name="Zinder S.H."/>
            <person name="Kamagata Y."/>
            <person name="Liu W.T."/>
        </authorList>
    </citation>
    <scope>NUCLEOTIDE SEQUENCE [LARGE SCALE GENOMIC DNA]</scope>
    <source>
        <strain evidence="8">DSM 22288 / NBRC 105244 / SMSP</strain>
    </source>
</reference>
<dbReference type="Proteomes" id="UP000010824">
    <property type="component" value="Chromosome"/>
</dbReference>